<sequence length="994" mass="103455">MKGKFTKTAIWVILFSGIFSVTYAHKKQAPNPPPPTILYVDALGVTPGDGSSWAHALRSLDSAFVRAWQYPVDSILVAQGTYYPSLVPPGINNNTIFDNYSFFLPPNAKVCGGYNGSTGARDIVAYPTILNGTYPDYSAVCPHVILAVGNLGNAALDGLTITQGYAFGIRQENDATIDGLSFSRSQGGGLAVVGTSGLNVTNCIFSNNSTNVGGAICVTGGSLYLANCTFTNNLAYQGGAINISPGSVFITNCLFTGNNTPATDGGLAYGEVGRGGAINNIGDLYVFNCTIADNVSTLGAGIYNLGNAYVHNSILWNNDILQGPNTLDIQYNIVQGAVGGSNNIDQDPLFNPDYTLQKCSPAINSGDNASVSGTNTIDLAGNQRIYGIAADMGAYEWQSPGGPKHITLNSSICQGSHYAFIGQNLTVAGTYIDTIQTYYGCDSIITLNLTINPPFTSSTTINACSAYTWNGNTYTSSGVYTWQGSTAGGCDSIATLHLTIVQPTSSITNIAAIASYTWNGNTYTSSGSYVWHGTNAAGCDSTATLNLAIYNNSTCIYVDSSVVSSGTGNSWASPFKTFSEAFTAANIPGSPVDSILVAKGTYYPTGAQSGTDRAASFVIRQSGAIKLYGGYATGGGTRNIKVYPTILSGDIGTANDNGDNSLHVMVIAGQPVTADSTIIDGFSIRDGNANDATGNNLTINGQLLWNYLAGSIYVVNSYHVNPPIVIRNCSIINNSAVMGGALVTEMGSPVISNCVFSNNTSFTGGAIWNDASSPLITNCTFSGNSGDPYYLGYAYGGAIYNTIATPIITNCVFLNNTVMDDGVWDGPIYGGGIANDQYSLPVITNCVFSGNISRDRLGGYQGYGAAIANINGGSAVISNCTFWNNVADYGAGIYFDGNAYIPSVITNCIVYGNSNNDGVQDDYGAASVTYSIVQGGYPGTGNINTDPLFLNTANIAGADGIWGTADDGLRVQPGSIAVNGGNPDTTGLGIGGYY</sequence>
<protein>
    <submittedName>
        <fullName evidence="1">Pectin lyase fold/virulence factor</fullName>
    </submittedName>
</protein>
<dbReference type="Proteomes" id="UP001207468">
    <property type="component" value="Unassembled WGS sequence"/>
</dbReference>
<evidence type="ECO:0000313" key="1">
    <source>
        <dbReference type="EMBL" id="KAI9438864.1"/>
    </source>
</evidence>
<name>A0ACC0TT30_9AGAM</name>
<organism evidence="1 2">
    <name type="scientific">Russula earlei</name>
    <dbReference type="NCBI Taxonomy" id="71964"/>
    <lineage>
        <taxon>Eukaryota</taxon>
        <taxon>Fungi</taxon>
        <taxon>Dikarya</taxon>
        <taxon>Basidiomycota</taxon>
        <taxon>Agaricomycotina</taxon>
        <taxon>Agaricomycetes</taxon>
        <taxon>Russulales</taxon>
        <taxon>Russulaceae</taxon>
        <taxon>Russula</taxon>
    </lineage>
</organism>
<reference evidence="1" key="1">
    <citation type="submission" date="2021-03" db="EMBL/GenBank/DDBJ databases">
        <title>Evolutionary priming and transition to the ectomycorrhizal habit in an iconic lineage of mushroom-forming fungi: is preadaptation a requirement?</title>
        <authorList>
            <consortium name="DOE Joint Genome Institute"/>
            <person name="Looney B.P."/>
            <person name="Miyauchi S."/>
            <person name="Morin E."/>
            <person name="Drula E."/>
            <person name="Courty P.E."/>
            <person name="Chicoki N."/>
            <person name="Fauchery L."/>
            <person name="Kohler A."/>
            <person name="Kuo A."/>
            <person name="LaButti K."/>
            <person name="Pangilinan J."/>
            <person name="Lipzen A."/>
            <person name="Riley R."/>
            <person name="Andreopoulos W."/>
            <person name="He G."/>
            <person name="Johnson J."/>
            <person name="Barry K.W."/>
            <person name="Grigoriev I.V."/>
            <person name="Nagy L."/>
            <person name="Hibbett D."/>
            <person name="Henrissat B."/>
            <person name="Matheny P.B."/>
            <person name="Labbe J."/>
            <person name="Martin A.F."/>
        </authorList>
    </citation>
    <scope>NUCLEOTIDE SEQUENCE</scope>
    <source>
        <strain evidence="1">BPL698</strain>
    </source>
</reference>
<gene>
    <name evidence="1" type="ORF">F5148DRAFT_1293845</name>
</gene>
<keyword evidence="1" id="KW-0456">Lyase</keyword>
<dbReference type="EMBL" id="JAGFNK010000829">
    <property type="protein sequence ID" value="KAI9438864.1"/>
    <property type="molecule type" value="Genomic_DNA"/>
</dbReference>
<keyword evidence="2" id="KW-1185">Reference proteome</keyword>
<evidence type="ECO:0000313" key="2">
    <source>
        <dbReference type="Proteomes" id="UP001207468"/>
    </source>
</evidence>
<comment type="caution">
    <text evidence="1">The sequence shown here is derived from an EMBL/GenBank/DDBJ whole genome shotgun (WGS) entry which is preliminary data.</text>
</comment>
<accession>A0ACC0TT30</accession>
<proteinExistence type="predicted"/>